<dbReference type="GO" id="GO:0016783">
    <property type="term" value="F:sulfurtransferase activity"/>
    <property type="evidence" value="ECO:0007669"/>
    <property type="project" value="InterPro"/>
</dbReference>
<keyword evidence="2" id="KW-0820">tRNA-binding</keyword>
<dbReference type="NCBIfam" id="NF001138">
    <property type="entry name" value="PRK00143.1"/>
    <property type="match status" value="1"/>
</dbReference>
<name>A0A0F9LG56_9ZZZZ</name>
<dbReference type="Gene3D" id="3.40.50.620">
    <property type="entry name" value="HUPs"/>
    <property type="match status" value="1"/>
</dbReference>
<evidence type="ECO:0000259" key="9">
    <source>
        <dbReference type="Pfam" id="PF20258"/>
    </source>
</evidence>
<comment type="caution">
    <text evidence="11">The sequence shown here is derived from an EMBL/GenBank/DDBJ whole genome shotgun (WGS) entry which is preliminary data.</text>
</comment>
<evidence type="ECO:0000256" key="3">
    <source>
        <dbReference type="ARBA" id="ARBA00022679"/>
    </source>
</evidence>
<evidence type="ECO:0000256" key="2">
    <source>
        <dbReference type="ARBA" id="ARBA00022555"/>
    </source>
</evidence>
<evidence type="ECO:0000256" key="8">
    <source>
        <dbReference type="ARBA" id="ARBA00023157"/>
    </source>
</evidence>
<dbReference type="Gene3D" id="2.40.30.10">
    <property type="entry name" value="Translation factors"/>
    <property type="match status" value="1"/>
</dbReference>
<dbReference type="FunFam" id="2.40.30.10:FF:000023">
    <property type="entry name" value="tRNA-specific 2-thiouridylase MnmA"/>
    <property type="match status" value="1"/>
</dbReference>
<keyword evidence="1" id="KW-0963">Cytoplasm</keyword>
<dbReference type="HAMAP" id="MF_00144">
    <property type="entry name" value="tRNA_thiouridyl_MnmA"/>
    <property type="match status" value="1"/>
</dbReference>
<dbReference type="FunFam" id="3.40.50.620:FF:000115">
    <property type="entry name" value="tRNA-specific 2-thiouridylase MnmA"/>
    <property type="match status" value="1"/>
</dbReference>
<dbReference type="InterPro" id="IPR046884">
    <property type="entry name" value="MnmA-like_central"/>
</dbReference>
<dbReference type="InterPro" id="IPR014729">
    <property type="entry name" value="Rossmann-like_a/b/a_fold"/>
</dbReference>
<dbReference type="InterPro" id="IPR004506">
    <property type="entry name" value="MnmA-like"/>
</dbReference>
<keyword evidence="5" id="KW-0547">Nucleotide-binding</keyword>
<organism evidence="11">
    <name type="scientific">marine sediment metagenome</name>
    <dbReference type="NCBI Taxonomy" id="412755"/>
    <lineage>
        <taxon>unclassified sequences</taxon>
        <taxon>metagenomes</taxon>
        <taxon>ecological metagenomes</taxon>
    </lineage>
</organism>
<dbReference type="CDD" id="cd01998">
    <property type="entry name" value="MnmA_TRMU-like"/>
    <property type="match status" value="1"/>
</dbReference>
<evidence type="ECO:0000256" key="7">
    <source>
        <dbReference type="ARBA" id="ARBA00022884"/>
    </source>
</evidence>
<dbReference type="GO" id="GO:0000049">
    <property type="term" value="F:tRNA binding"/>
    <property type="evidence" value="ECO:0007669"/>
    <property type="project" value="UniProtKB-KW"/>
</dbReference>
<accession>A0A0F9LG56</accession>
<reference evidence="11" key="1">
    <citation type="journal article" date="2015" name="Nature">
        <title>Complex archaea that bridge the gap between prokaryotes and eukaryotes.</title>
        <authorList>
            <person name="Spang A."/>
            <person name="Saw J.H."/>
            <person name="Jorgensen S.L."/>
            <person name="Zaremba-Niedzwiedzka K."/>
            <person name="Martijn J."/>
            <person name="Lind A.E."/>
            <person name="van Eijk R."/>
            <person name="Schleper C."/>
            <person name="Guy L."/>
            <person name="Ettema T.J."/>
        </authorList>
    </citation>
    <scope>NUCLEOTIDE SEQUENCE</scope>
</reference>
<evidence type="ECO:0000256" key="6">
    <source>
        <dbReference type="ARBA" id="ARBA00022840"/>
    </source>
</evidence>
<dbReference type="PANTHER" id="PTHR11933:SF5">
    <property type="entry name" value="MITOCHONDRIAL TRNA-SPECIFIC 2-THIOURIDYLASE 1"/>
    <property type="match status" value="1"/>
</dbReference>
<dbReference type="GO" id="GO:0002143">
    <property type="term" value="P:tRNA wobble position uridine thiolation"/>
    <property type="evidence" value="ECO:0007669"/>
    <property type="project" value="TreeGrafter"/>
</dbReference>
<keyword evidence="7" id="KW-0694">RNA-binding</keyword>
<keyword evidence="3" id="KW-0808">Transferase</keyword>
<protein>
    <submittedName>
        <fullName evidence="11">Uncharacterized protein</fullName>
    </submittedName>
</protein>
<dbReference type="InterPro" id="IPR046885">
    <property type="entry name" value="MnmA-like_C"/>
</dbReference>
<keyword evidence="8" id="KW-1015">Disulfide bond</keyword>
<gene>
    <name evidence="11" type="ORF">LCGC14_1584530</name>
</gene>
<evidence type="ECO:0000256" key="5">
    <source>
        <dbReference type="ARBA" id="ARBA00022741"/>
    </source>
</evidence>
<feature type="domain" description="tRNA-specific 2-thiouridylase MnmA-like central" evidence="10">
    <location>
        <begin position="214"/>
        <end position="276"/>
    </location>
</feature>
<dbReference type="PANTHER" id="PTHR11933">
    <property type="entry name" value="TRNA 5-METHYLAMINOMETHYL-2-THIOURIDYLATE -METHYLTRANSFERASE"/>
    <property type="match status" value="1"/>
</dbReference>
<feature type="domain" description="tRNA-specific 2-thiouridylase MnmA-like C-terminal" evidence="9">
    <location>
        <begin position="284"/>
        <end position="359"/>
    </location>
</feature>
<dbReference type="SUPFAM" id="SSF52402">
    <property type="entry name" value="Adenine nucleotide alpha hydrolases-like"/>
    <property type="match status" value="1"/>
</dbReference>
<dbReference type="InterPro" id="IPR023382">
    <property type="entry name" value="MnmA-like_central_sf"/>
</dbReference>
<sequence length="371" mass="41832">MKQKKVVVAMSGGVDSSVAAALLKEQGYEVIGVTMKLFSLPKDYCRSENLRSCCGWKATEDAHRVAISLGISHYVVDFRDRFDKSVIKDFCGEYSKGSTPNPCIRCNQYIKFDFLMKRLKAFEADSLATGHHARVEYDTRSGRYLLKKGKDKKKDQSYFLYPITQKQLSRTLMPIGNFTKEEVREKAQKLGLSVAQKHESQEICFIPDNDYVRFLRQRIPKAFRSGPIVDRENRVLGQHEGIAHFTIGQRKGMGIAASQPLYVLSMQSDTNTIVVGPSDQLYEKTLLAAQVNLISKAKITKPLKVGAKIRYKHKEAKALLTPLDTDQILVEFERPQRAVTPGQAVVFYERNVVVGGGIIDKSEERNLSQTT</sequence>
<evidence type="ECO:0000256" key="1">
    <source>
        <dbReference type="ARBA" id="ARBA00022490"/>
    </source>
</evidence>
<dbReference type="Pfam" id="PF20259">
    <property type="entry name" value="tRNA_Me_trans_M"/>
    <property type="match status" value="1"/>
</dbReference>
<dbReference type="AlphaFoldDB" id="A0A0F9LG56"/>
<dbReference type="Pfam" id="PF03054">
    <property type="entry name" value="tRNA_Me_trans"/>
    <property type="match status" value="1"/>
</dbReference>
<dbReference type="Pfam" id="PF20258">
    <property type="entry name" value="tRNA_Me_trans_C"/>
    <property type="match status" value="1"/>
</dbReference>
<dbReference type="GO" id="GO:0005524">
    <property type="term" value="F:ATP binding"/>
    <property type="evidence" value="ECO:0007669"/>
    <property type="project" value="UniProtKB-KW"/>
</dbReference>
<evidence type="ECO:0000259" key="10">
    <source>
        <dbReference type="Pfam" id="PF20259"/>
    </source>
</evidence>
<dbReference type="EMBL" id="LAZR01012505">
    <property type="protein sequence ID" value="KKM26465.1"/>
    <property type="molecule type" value="Genomic_DNA"/>
</dbReference>
<evidence type="ECO:0000256" key="4">
    <source>
        <dbReference type="ARBA" id="ARBA00022694"/>
    </source>
</evidence>
<evidence type="ECO:0000313" key="11">
    <source>
        <dbReference type="EMBL" id="KKM26465.1"/>
    </source>
</evidence>
<dbReference type="FunFam" id="2.30.30.280:FF:000001">
    <property type="entry name" value="tRNA-specific 2-thiouridylase MnmA"/>
    <property type="match status" value="1"/>
</dbReference>
<keyword evidence="6" id="KW-0067">ATP-binding</keyword>
<dbReference type="Gene3D" id="2.30.30.280">
    <property type="entry name" value="Adenine nucleotide alpha hydrolases-like domains"/>
    <property type="match status" value="1"/>
</dbReference>
<keyword evidence="4" id="KW-0819">tRNA processing</keyword>
<dbReference type="NCBIfam" id="TIGR00420">
    <property type="entry name" value="trmU"/>
    <property type="match status" value="1"/>
</dbReference>
<proteinExistence type="inferred from homology"/>